<dbReference type="AlphaFoldDB" id="A0A068SIP1"/>
<evidence type="ECO:0000313" key="2">
    <source>
        <dbReference type="EMBL" id="CDH61271.1"/>
    </source>
</evidence>
<gene>
    <name evidence="2" type="ORF">LCOR_12050.1</name>
</gene>
<protein>
    <submittedName>
        <fullName evidence="2">Uncharacterized protein</fullName>
    </submittedName>
</protein>
<comment type="caution">
    <text evidence="2">The sequence shown here is derived from an EMBL/GenBank/DDBJ whole genome shotgun (WGS) entry which is preliminary data.</text>
</comment>
<dbReference type="EMBL" id="CBTN010000168">
    <property type="protein sequence ID" value="CDH61271.1"/>
    <property type="molecule type" value="Genomic_DNA"/>
</dbReference>
<keyword evidence="1" id="KW-1133">Transmembrane helix</keyword>
<evidence type="ECO:0000256" key="1">
    <source>
        <dbReference type="SAM" id="Phobius"/>
    </source>
</evidence>
<name>A0A068SIP1_9FUNG</name>
<keyword evidence="1" id="KW-0472">Membrane</keyword>
<reference evidence="2" key="1">
    <citation type="submission" date="2013-08" db="EMBL/GenBank/DDBJ databases">
        <title>Gene expansion shapes genome architecture in the human pathogen Lichtheimia corymbifera: an evolutionary genomics analysis in the ancient terrestrial Mucorales (Mucoromycotina).</title>
        <authorList>
            <person name="Schwartze V.U."/>
            <person name="Winter S."/>
            <person name="Shelest E."/>
            <person name="Marcet-Houben M."/>
            <person name="Horn F."/>
            <person name="Wehner S."/>
            <person name="Hoffmann K."/>
            <person name="Riege K."/>
            <person name="Sammeth M."/>
            <person name="Nowrousian M."/>
            <person name="Valiante V."/>
            <person name="Linde J."/>
            <person name="Jacobsen I.D."/>
            <person name="Marz M."/>
            <person name="Brakhage A.A."/>
            <person name="Gabaldon T."/>
            <person name="Bocker S."/>
            <person name="Voigt K."/>
        </authorList>
    </citation>
    <scope>NUCLEOTIDE SEQUENCE [LARGE SCALE GENOMIC DNA]</scope>
    <source>
        <strain evidence="2">FSU 9682</strain>
    </source>
</reference>
<dbReference type="Proteomes" id="UP000027586">
    <property type="component" value="Unassembled WGS sequence"/>
</dbReference>
<evidence type="ECO:0000313" key="3">
    <source>
        <dbReference type="Proteomes" id="UP000027586"/>
    </source>
</evidence>
<dbReference type="VEuPathDB" id="FungiDB:LCOR_12050.1"/>
<sequence length="88" mass="10181">MTPAQIAVASSRSRSWCWRWLTVTSPKDGWKYCKVQGTATWIKLYRQSSRGACSNTRSRILLILLWGYMMVLLHDNGIFYVGDIVPPW</sequence>
<keyword evidence="1" id="KW-0812">Transmembrane</keyword>
<feature type="transmembrane region" description="Helical" evidence="1">
    <location>
        <begin position="60"/>
        <end position="82"/>
    </location>
</feature>
<accession>A0A068SIP1</accession>
<proteinExistence type="predicted"/>
<organism evidence="2 3">
    <name type="scientific">Lichtheimia corymbifera JMRC:FSU:9682</name>
    <dbReference type="NCBI Taxonomy" id="1263082"/>
    <lineage>
        <taxon>Eukaryota</taxon>
        <taxon>Fungi</taxon>
        <taxon>Fungi incertae sedis</taxon>
        <taxon>Mucoromycota</taxon>
        <taxon>Mucoromycotina</taxon>
        <taxon>Mucoromycetes</taxon>
        <taxon>Mucorales</taxon>
        <taxon>Lichtheimiaceae</taxon>
        <taxon>Lichtheimia</taxon>
    </lineage>
</organism>
<keyword evidence="3" id="KW-1185">Reference proteome</keyword>